<organism evidence="1 2">
    <name type="scientific">Cordylochernes scorpioides</name>
    <dbReference type="NCBI Taxonomy" id="51811"/>
    <lineage>
        <taxon>Eukaryota</taxon>
        <taxon>Metazoa</taxon>
        <taxon>Ecdysozoa</taxon>
        <taxon>Arthropoda</taxon>
        <taxon>Chelicerata</taxon>
        <taxon>Arachnida</taxon>
        <taxon>Pseudoscorpiones</taxon>
        <taxon>Cheliferoidea</taxon>
        <taxon>Chernetidae</taxon>
        <taxon>Cordylochernes</taxon>
    </lineage>
</organism>
<dbReference type="SUPFAM" id="SSF52540">
    <property type="entry name" value="P-loop containing nucleoside triphosphate hydrolases"/>
    <property type="match status" value="1"/>
</dbReference>
<dbReference type="Proteomes" id="UP001235939">
    <property type="component" value="Chromosome 02"/>
</dbReference>
<dbReference type="PANTHER" id="PTHR23274">
    <property type="entry name" value="DNA HELICASE-RELATED"/>
    <property type="match status" value="1"/>
</dbReference>
<dbReference type="EMBL" id="CP092864">
    <property type="protein sequence ID" value="UYV63464.1"/>
    <property type="molecule type" value="Genomic_DNA"/>
</dbReference>
<name>A0ABY6K3K8_9ARAC</name>
<gene>
    <name evidence="1" type="ORF">LAZ67_2004153</name>
</gene>
<dbReference type="Gene3D" id="3.40.50.300">
    <property type="entry name" value="P-loop containing nucleotide triphosphate hydrolases"/>
    <property type="match status" value="1"/>
</dbReference>
<evidence type="ECO:0000313" key="2">
    <source>
        <dbReference type="Proteomes" id="UP001235939"/>
    </source>
</evidence>
<evidence type="ECO:0008006" key="3">
    <source>
        <dbReference type="Google" id="ProtNLM"/>
    </source>
</evidence>
<evidence type="ECO:0000313" key="1">
    <source>
        <dbReference type="EMBL" id="UYV63464.1"/>
    </source>
</evidence>
<dbReference type="InterPro" id="IPR027417">
    <property type="entry name" value="P-loop_NTPase"/>
</dbReference>
<proteinExistence type="predicted"/>
<dbReference type="PANTHER" id="PTHR23274:SF51">
    <property type="entry name" value="OS03G0423850 PROTEIN"/>
    <property type="match status" value="1"/>
</dbReference>
<sequence length="169" mass="19412">MMNEYLESEGIQRTEWPARSPDLNTMGKRIVSRSPLPRTTQELKIALVEEVLGGLSCPWSTNTDRDKCWTHCIGVKISLAPSDTNLQYILKRHQFPLRLAFAMTINKTQGQTFARVGLLLQEEPVFTHRQLYVAFPCVRTLDSIQVKLKPRIYKTRNVVLNEVLSNELL</sequence>
<protein>
    <recommendedName>
        <fullName evidence="3">ATP-dependent DNA helicase</fullName>
    </recommendedName>
</protein>
<accession>A0ABY6K3K8</accession>
<keyword evidence="2" id="KW-1185">Reference proteome</keyword>
<reference evidence="1 2" key="1">
    <citation type="submission" date="2022-01" db="EMBL/GenBank/DDBJ databases">
        <title>A chromosomal length assembly of Cordylochernes scorpioides.</title>
        <authorList>
            <person name="Zeh D."/>
            <person name="Zeh J."/>
        </authorList>
    </citation>
    <scope>NUCLEOTIDE SEQUENCE [LARGE SCALE GENOMIC DNA]</scope>
    <source>
        <strain evidence="1">IN4F17</strain>
        <tissue evidence="1">Whole Body</tissue>
    </source>
</reference>